<evidence type="ECO:0000313" key="5">
    <source>
        <dbReference type="EMBL" id="NJO99399.1"/>
    </source>
</evidence>
<dbReference type="PANTHER" id="PTHR35936">
    <property type="entry name" value="MEMBRANE-BOUND LYTIC MUREIN TRANSGLYCOSYLASE F"/>
    <property type="match status" value="1"/>
</dbReference>
<dbReference type="Proteomes" id="UP000746535">
    <property type="component" value="Unassembled WGS sequence"/>
</dbReference>
<organism evidence="5 6">
    <name type="scientific">Pseudomonas quercus</name>
    <dbReference type="NCBI Taxonomy" id="2722792"/>
    <lineage>
        <taxon>Bacteria</taxon>
        <taxon>Pseudomonadati</taxon>
        <taxon>Pseudomonadota</taxon>
        <taxon>Gammaproteobacteria</taxon>
        <taxon>Pseudomonadales</taxon>
        <taxon>Pseudomonadaceae</taxon>
        <taxon>Pseudomonas</taxon>
    </lineage>
</organism>
<dbReference type="Pfam" id="PF00497">
    <property type="entry name" value="SBP_bac_3"/>
    <property type="match status" value="1"/>
</dbReference>
<feature type="domain" description="Solute-binding protein family 3/N-terminal" evidence="4">
    <location>
        <begin position="26"/>
        <end position="256"/>
    </location>
</feature>
<feature type="signal peptide" evidence="3">
    <location>
        <begin position="1"/>
        <end position="20"/>
    </location>
</feature>
<sequence>MRIALYGLATLALLPSLGSAAGSCERLVATASPDAPPYAWRDPADPRKLIGASVDVLTGIAAQLGIEIEVLYAGRRSQALDEVRTGRMDLLADAVLTTADLEHLDYVYPPLAFNDYLVWTRQHSAASYATLADLAGQRGAVSAKARLTPMFSSFAAQHLNLVPSQNLTRTLQSVAMGQADYAIAPRYAGAAAVATLGPTVGLVAQDVVVDRPGIYVAIAQDSACNDGWLRGQLAKKMTELAASGGVQSILQRNAERWKLQQQAMPEAAKP</sequence>
<dbReference type="EMBL" id="JAAVJI010000001">
    <property type="protein sequence ID" value="NJO99399.1"/>
    <property type="molecule type" value="Genomic_DNA"/>
</dbReference>
<evidence type="ECO:0000256" key="1">
    <source>
        <dbReference type="ARBA" id="ARBA00010333"/>
    </source>
</evidence>
<accession>A0ABX0Y7W1</accession>
<protein>
    <submittedName>
        <fullName evidence="5">Amino acid ABC transporter substrate-binding protein</fullName>
    </submittedName>
</protein>
<reference evidence="5 6" key="1">
    <citation type="submission" date="2020-03" db="EMBL/GenBank/DDBJ databases">
        <authorList>
            <person name="Wang L."/>
            <person name="He N."/>
            <person name="Li Y."/>
            <person name="Fang Y."/>
            <person name="Zhang F."/>
        </authorList>
    </citation>
    <scope>NUCLEOTIDE SEQUENCE [LARGE SCALE GENOMIC DNA]</scope>
    <source>
        <strain evidence="6">hsmgli-8</strain>
    </source>
</reference>
<evidence type="ECO:0000256" key="2">
    <source>
        <dbReference type="ARBA" id="ARBA00022729"/>
    </source>
</evidence>
<dbReference type="RefSeq" id="WP_168080524.1">
    <property type="nucleotide sequence ID" value="NZ_JAAVJI010000001.1"/>
</dbReference>
<gene>
    <name evidence="5" type="ORF">HBH25_00760</name>
</gene>
<comment type="caution">
    <text evidence="5">The sequence shown here is derived from an EMBL/GenBank/DDBJ whole genome shotgun (WGS) entry which is preliminary data.</text>
</comment>
<feature type="chain" id="PRO_5045460871" evidence="3">
    <location>
        <begin position="21"/>
        <end position="270"/>
    </location>
</feature>
<dbReference type="SUPFAM" id="SSF53850">
    <property type="entry name" value="Periplasmic binding protein-like II"/>
    <property type="match status" value="1"/>
</dbReference>
<keyword evidence="6" id="KW-1185">Reference proteome</keyword>
<dbReference type="InterPro" id="IPR001638">
    <property type="entry name" value="Solute-binding_3/MltF_N"/>
</dbReference>
<comment type="similarity">
    <text evidence="1">Belongs to the bacterial solute-binding protein 3 family.</text>
</comment>
<evidence type="ECO:0000256" key="3">
    <source>
        <dbReference type="SAM" id="SignalP"/>
    </source>
</evidence>
<proteinExistence type="inferred from homology"/>
<dbReference type="PANTHER" id="PTHR35936:SF6">
    <property type="entry name" value="AMINO ACID ABC TRANSPORTER SUBSTRATE-BINDING PAAT FAMILY PROTEIN"/>
    <property type="match status" value="1"/>
</dbReference>
<dbReference type="PROSITE" id="PS51257">
    <property type="entry name" value="PROKAR_LIPOPROTEIN"/>
    <property type="match status" value="1"/>
</dbReference>
<evidence type="ECO:0000259" key="4">
    <source>
        <dbReference type="SMART" id="SM00062"/>
    </source>
</evidence>
<dbReference type="Gene3D" id="3.40.190.10">
    <property type="entry name" value="Periplasmic binding protein-like II"/>
    <property type="match status" value="2"/>
</dbReference>
<evidence type="ECO:0000313" key="6">
    <source>
        <dbReference type="Proteomes" id="UP000746535"/>
    </source>
</evidence>
<dbReference type="SMART" id="SM00062">
    <property type="entry name" value="PBPb"/>
    <property type="match status" value="1"/>
</dbReference>
<keyword evidence="2 3" id="KW-0732">Signal</keyword>
<name>A0ABX0Y7W1_9PSED</name>